<dbReference type="GO" id="GO:0005634">
    <property type="term" value="C:nucleus"/>
    <property type="evidence" value="ECO:0007669"/>
    <property type="project" value="TreeGrafter"/>
</dbReference>
<comment type="catalytic activity">
    <reaction evidence="7 8">
        <text>N-terminal L-glutaminyl-[protein] + H2O = N-terminal L-glutamyl-[protein] + NH4(+)</text>
        <dbReference type="Rhea" id="RHEA:50680"/>
        <dbReference type="Rhea" id="RHEA-COMP:12668"/>
        <dbReference type="Rhea" id="RHEA-COMP:12777"/>
        <dbReference type="ChEBI" id="CHEBI:15377"/>
        <dbReference type="ChEBI" id="CHEBI:28938"/>
        <dbReference type="ChEBI" id="CHEBI:64721"/>
        <dbReference type="ChEBI" id="CHEBI:64722"/>
        <dbReference type="EC" id="3.5.1.122"/>
    </reaction>
</comment>
<organism evidence="10 11">
    <name type="scientific">Ridgeia piscesae</name>
    <name type="common">Tubeworm</name>
    <dbReference type="NCBI Taxonomy" id="27915"/>
    <lineage>
        <taxon>Eukaryota</taxon>
        <taxon>Metazoa</taxon>
        <taxon>Spiralia</taxon>
        <taxon>Lophotrochozoa</taxon>
        <taxon>Annelida</taxon>
        <taxon>Polychaeta</taxon>
        <taxon>Sedentaria</taxon>
        <taxon>Canalipalpata</taxon>
        <taxon>Sabellida</taxon>
        <taxon>Siboglinidae</taxon>
        <taxon>Ridgeia</taxon>
    </lineage>
</organism>
<dbReference type="InterPro" id="IPR039733">
    <property type="entry name" value="NTAQ1"/>
</dbReference>
<name>A0AAD9PDW7_RIDPI</name>
<evidence type="ECO:0000256" key="7">
    <source>
        <dbReference type="ARBA" id="ARBA00048768"/>
    </source>
</evidence>
<reference evidence="10" key="1">
    <citation type="journal article" date="2023" name="Mol. Biol. Evol.">
        <title>Third-Generation Sequencing Reveals the Adaptive Role of the Epigenome in Three Deep-Sea Polychaetes.</title>
        <authorList>
            <person name="Perez M."/>
            <person name="Aroh O."/>
            <person name="Sun Y."/>
            <person name="Lan Y."/>
            <person name="Juniper S.K."/>
            <person name="Young C.R."/>
            <person name="Angers B."/>
            <person name="Qian P.Y."/>
        </authorList>
    </citation>
    <scope>NUCLEOTIDE SEQUENCE</scope>
    <source>
        <strain evidence="10">R07B-5</strain>
    </source>
</reference>
<keyword evidence="5 8" id="KW-0378">Hydrolase</keyword>
<evidence type="ECO:0000259" key="9">
    <source>
        <dbReference type="Pfam" id="PF09764"/>
    </source>
</evidence>
<protein>
    <recommendedName>
        <fullName evidence="4 8">Protein N-terminal glutamine amidohydrolase</fullName>
        <ecNumber evidence="3 8">3.5.1.122</ecNumber>
    </recommendedName>
    <alternativeName>
        <fullName evidence="6 8">Protein NH2-terminal glutamine deamidase</fullName>
    </alternativeName>
</protein>
<gene>
    <name evidence="10" type="ORF">NP493_23g02047</name>
</gene>
<dbReference type="GO" id="GO:0008418">
    <property type="term" value="F:protein-N-terminal asparagine amidohydrolase activity"/>
    <property type="evidence" value="ECO:0007669"/>
    <property type="project" value="UniProtKB-UniRule"/>
</dbReference>
<evidence type="ECO:0000256" key="1">
    <source>
        <dbReference type="ARBA" id="ARBA00008985"/>
    </source>
</evidence>
<comment type="similarity">
    <text evidence="1 8">Belongs to the NTAQ1 family.</text>
</comment>
<evidence type="ECO:0000256" key="4">
    <source>
        <dbReference type="ARBA" id="ARBA00021247"/>
    </source>
</evidence>
<dbReference type="GO" id="GO:0070773">
    <property type="term" value="F:protein-N-terminal glutamine amidohydrolase activity"/>
    <property type="evidence" value="ECO:0007669"/>
    <property type="project" value="UniProtKB-UniRule"/>
</dbReference>
<accession>A0AAD9PDW7</accession>
<comment type="subunit">
    <text evidence="2 8">Monomer.</text>
</comment>
<dbReference type="PANTHER" id="PTHR13035">
    <property type="entry name" value="PROTEIN N-TERMINAL GLUTAMINE AMIDOHYDROLASE"/>
    <property type="match status" value="1"/>
</dbReference>
<dbReference type="GO" id="GO:0005829">
    <property type="term" value="C:cytosol"/>
    <property type="evidence" value="ECO:0007669"/>
    <property type="project" value="TreeGrafter"/>
</dbReference>
<dbReference type="Pfam" id="PF09764">
    <property type="entry name" value="Nt_Gln_amidase"/>
    <property type="match status" value="1"/>
</dbReference>
<evidence type="ECO:0000256" key="3">
    <source>
        <dbReference type="ARBA" id="ARBA00012718"/>
    </source>
</evidence>
<sequence length="184" mass="21687">EENVWKLCEHIQLSDNPSQLQHCYAVFISNDKQAVPIWKQKASTNPEVPVLWDYHVIFIYEDEAVTLVYDLDSELPFPCSFDTYVNEALPQDDLLKPEFQRYFRVVRADVFIANFASDRKHMVKENTDWMMPPPPYPCIRTTDSSNNLQEFISMKTSSATRGEVMTWTAFVSRFHDPERRWSLR</sequence>
<evidence type="ECO:0000256" key="6">
    <source>
        <dbReference type="ARBA" id="ARBA00029677"/>
    </source>
</evidence>
<dbReference type="EMBL" id="JAODUO010000023">
    <property type="protein sequence ID" value="KAK2192756.1"/>
    <property type="molecule type" value="Genomic_DNA"/>
</dbReference>
<feature type="domain" description="Protein N-terminal glutamine amidohydrolase alpha beta roll" evidence="9">
    <location>
        <begin position="1"/>
        <end position="174"/>
    </location>
</feature>
<evidence type="ECO:0000313" key="10">
    <source>
        <dbReference type="EMBL" id="KAK2192756.1"/>
    </source>
</evidence>
<keyword evidence="11" id="KW-1185">Reference proteome</keyword>
<comment type="caution">
    <text evidence="10">The sequence shown here is derived from an EMBL/GenBank/DDBJ whole genome shotgun (WGS) entry which is preliminary data.</text>
</comment>
<evidence type="ECO:0000256" key="2">
    <source>
        <dbReference type="ARBA" id="ARBA00011245"/>
    </source>
</evidence>
<dbReference type="InterPro" id="IPR037132">
    <property type="entry name" value="N_Gln_amidohydro_ab_roll_sf"/>
</dbReference>
<feature type="non-terminal residue" evidence="10">
    <location>
        <position position="184"/>
    </location>
</feature>
<dbReference type="Proteomes" id="UP001209878">
    <property type="component" value="Unassembled WGS sequence"/>
</dbReference>
<evidence type="ECO:0000256" key="5">
    <source>
        <dbReference type="ARBA" id="ARBA00022801"/>
    </source>
</evidence>
<evidence type="ECO:0000313" key="11">
    <source>
        <dbReference type="Proteomes" id="UP001209878"/>
    </source>
</evidence>
<comment type="function">
    <text evidence="8">Mediates the side-chain deamidation of N-terminal glutamine residues to glutamate, an important step in N-end rule pathway of protein degradation. Conversion of the resulting N-terminal glutamine to glutamate renders the protein susceptible to arginylation, polyubiquitination and degradation as specified by the N-end rule. Does not act on substrates with internal or C-terminal glutamine and does not act on non-glutamine residues in any position.</text>
</comment>
<dbReference type="Gene3D" id="3.10.620.10">
    <property type="entry name" value="Protein N-terminal glutamine amidohydrolase, alpha beta roll"/>
    <property type="match status" value="1"/>
</dbReference>
<dbReference type="InterPro" id="IPR023128">
    <property type="entry name" value="Prot_N_Gln_amidohydro_ab_roll"/>
</dbReference>
<evidence type="ECO:0000256" key="8">
    <source>
        <dbReference type="RuleBase" id="RU367082"/>
    </source>
</evidence>
<proteinExistence type="inferred from homology"/>
<dbReference type="PANTHER" id="PTHR13035:SF0">
    <property type="entry name" value="PROTEIN N-TERMINAL GLUTAMINE AMIDOHYDROLASE"/>
    <property type="match status" value="1"/>
</dbReference>
<dbReference type="EC" id="3.5.1.122" evidence="3 8"/>
<dbReference type="AlphaFoldDB" id="A0AAD9PDW7"/>